<keyword evidence="2" id="KW-1185">Reference proteome</keyword>
<gene>
    <name evidence="1" type="ORF">HanXRQr2_Chr13g0581651</name>
</gene>
<organism evidence="1 2">
    <name type="scientific">Helianthus annuus</name>
    <name type="common">Common sunflower</name>
    <dbReference type="NCBI Taxonomy" id="4232"/>
    <lineage>
        <taxon>Eukaryota</taxon>
        <taxon>Viridiplantae</taxon>
        <taxon>Streptophyta</taxon>
        <taxon>Embryophyta</taxon>
        <taxon>Tracheophyta</taxon>
        <taxon>Spermatophyta</taxon>
        <taxon>Magnoliopsida</taxon>
        <taxon>eudicotyledons</taxon>
        <taxon>Gunneridae</taxon>
        <taxon>Pentapetalae</taxon>
        <taxon>asterids</taxon>
        <taxon>campanulids</taxon>
        <taxon>Asterales</taxon>
        <taxon>Asteraceae</taxon>
        <taxon>Asteroideae</taxon>
        <taxon>Heliantheae alliance</taxon>
        <taxon>Heliantheae</taxon>
        <taxon>Helianthus</taxon>
    </lineage>
</organism>
<evidence type="ECO:0000313" key="2">
    <source>
        <dbReference type="Proteomes" id="UP000215914"/>
    </source>
</evidence>
<reference evidence="1" key="1">
    <citation type="journal article" date="2017" name="Nature">
        <title>The sunflower genome provides insights into oil metabolism, flowering and Asterid evolution.</title>
        <authorList>
            <person name="Badouin H."/>
            <person name="Gouzy J."/>
            <person name="Grassa C.J."/>
            <person name="Murat F."/>
            <person name="Staton S.E."/>
            <person name="Cottret L."/>
            <person name="Lelandais-Briere C."/>
            <person name="Owens G.L."/>
            <person name="Carrere S."/>
            <person name="Mayjonade B."/>
            <person name="Legrand L."/>
            <person name="Gill N."/>
            <person name="Kane N.C."/>
            <person name="Bowers J.E."/>
            <person name="Hubner S."/>
            <person name="Bellec A."/>
            <person name="Berard A."/>
            <person name="Berges H."/>
            <person name="Blanchet N."/>
            <person name="Boniface M.C."/>
            <person name="Brunel D."/>
            <person name="Catrice O."/>
            <person name="Chaidir N."/>
            <person name="Claudel C."/>
            <person name="Donnadieu C."/>
            <person name="Faraut T."/>
            <person name="Fievet G."/>
            <person name="Helmstetter N."/>
            <person name="King M."/>
            <person name="Knapp S.J."/>
            <person name="Lai Z."/>
            <person name="Le Paslier M.C."/>
            <person name="Lippi Y."/>
            <person name="Lorenzon L."/>
            <person name="Mandel J.R."/>
            <person name="Marage G."/>
            <person name="Marchand G."/>
            <person name="Marquand E."/>
            <person name="Bret-Mestries E."/>
            <person name="Morien E."/>
            <person name="Nambeesan S."/>
            <person name="Nguyen T."/>
            <person name="Pegot-Espagnet P."/>
            <person name="Pouilly N."/>
            <person name="Raftis F."/>
            <person name="Sallet E."/>
            <person name="Schiex T."/>
            <person name="Thomas J."/>
            <person name="Vandecasteele C."/>
            <person name="Vares D."/>
            <person name="Vear F."/>
            <person name="Vautrin S."/>
            <person name="Crespi M."/>
            <person name="Mangin B."/>
            <person name="Burke J.M."/>
            <person name="Salse J."/>
            <person name="Munos S."/>
            <person name="Vincourt P."/>
            <person name="Rieseberg L.H."/>
            <person name="Langlade N.B."/>
        </authorList>
    </citation>
    <scope>NUCLEOTIDE SEQUENCE</scope>
    <source>
        <tissue evidence="1">Leaves</tissue>
    </source>
</reference>
<protein>
    <submittedName>
        <fullName evidence="1">Uncharacterized protein</fullName>
    </submittedName>
</protein>
<dbReference type="Gramene" id="mRNA:HanXRQr2_Chr13g0581651">
    <property type="protein sequence ID" value="CDS:HanXRQr2_Chr13g0581651.1"/>
    <property type="gene ID" value="HanXRQr2_Chr13g0581651"/>
</dbReference>
<comment type="caution">
    <text evidence="1">The sequence shown here is derived from an EMBL/GenBank/DDBJ whole genome shotgun (WGS) entry which is preliminary data.</text>
</comment>
<dbReference type="Proteomes" id="UP000215914">
    <property type="component" value="Unassembled WGS sequence"/>
</dbReference>
<dbReference type="AlphaFoldDB" id="A0A9K3EFR3"/>
<evidence type="ECO:0000313" key="1">
    <source>
        <dbReference type="EMBL" id="KAF5772816.1"/>
    </source>
</evidence>
<name>A0A9K3EFR3_HELAN</name>
<proteinExistence type="predicted"/>
<sequence length="68" mass="7708">MRSFEILSDSGSGKMAFRGVNLSCIYHIWLRCLVAPRCLCARSSNGSLTQHYKVPRLRSKPRIPQQDA</sequence>
<accession>A0A9K3EFR3</accession>
<dbReference type="EMBL" id="MNCJ02000328">
    <property type="protein sequence ID" value="KAF5772816.1"/>
    <property type="molecule type" value="Genomic_DNA"/>
</dbReference>
<reference evidence="1" key="2">
    <citation type="submission" date="2020-06" db="EMBL/GenBank/DDBJ databases">
        <title>Helianthus annuus Genome sequencing and assembly Release 2.</title>
        <authorList>
            <person name="Gouzy J."/>
            <person name="Langlade N."/>
            <person name="Munos S."/>
        </authorList>
    </citation>
    <scope>NUCLEOTIDE SEQUENCE</scope>
    <source>
        <tissue evidence="1">Leaves</tissue>
    </source>
</reference>